<evidence type="ECO:0000313" key="6">
    <source>
        <dbReference type="Proteomes" id="UP001336020"/>
    </source>
</evidence>
<dbReference type="Pfam" id="PF07883">
    <property type="entry name" value="Cupin_2"/>
    <property type="match status" value="1"/>
</dbReference>
<accession>A0ABU7LKF0</accession>
<protein>
    <submittedName>
        <fullName evidence="5">Cupin domain-containing protein</fullName>
    </submittedName>
</protein>
<dbReference type="InterPro" id="IPR014710">
    <property type="entry name" value="RmlC-like_jellyroll"/>
</dbReference>
<keyword evidence="6" id="KW-1185">Reference proteome</keyword>
<dbReference type="PANTHER" id="PTHR41517">
    <property type="entry name" value="1,2-DIOXYGENASE PROTEIN-RELATED"/>
    <property type="match status" value="1"/>
</dbReference>
<evidence type="ECO:0000256" key="1">
    <source>
        <dbReference type="ARBA" id="ARBA00022964"/>
    </source>
</evidence>
<feature type="region of interest" description="Disordered" evidence="3">
    <location>
        <begin position="239"/>
        <end position="259"/>
    </location>
</feature>
<comment type="caution">
    <text evidence="5">The sequence shown here is derived from an EMBL/GenBank/DDBJ whole genome shotgun (WGS) entry which is preliminary data.</text>
</comment>
<feature type="region of interest" description="Disordered" evidence="3">
    <location>
        <begin position="366"/>
        <end position="431"/>
    </location>
</feature>
<evidence type="ECO:0000259" key="4">
    <source>
        <dbReference type="Pfam" id="PF07883"/>
    </source>
</evidence>
<feature type="compositionally biased region" description="Low complexity" evidence="3">
    <location>
        <begin position="408"/>
        <end position="431"/>
    </location>
</feature>
<dbReference type="PANTHER" id="PTHR41517:SF1">
    <property type="entry name" value="CUPIN"/>
    <property type="match status" value="1"/>
</dbReference>
<evidence type="ECO:0000313" key="5">
    <source>
        <dbReference type="EMBL" id="MEE2062018.1"/>
    </source>
</evidence>
<evidence type="ECO:0000256" key="2">
    <source>
        <dbReference type="ARBA" id="ARBA00023002"/>
    </source>
</evidence>
<reference evidence="5 6" key="1">
    <citation type="submission" date="2023-07" db="EMBL/GenBank/DDBJ databases">
        <authorList>
            <person name="Girao M."/>
            <person name="Carvalho M.F."/>
        </authorList>
    </citation>
    <scope>NUCLEOTIDE SEQUENCE [LARGE SCALE GENOMIC DNA]</scope>
    <source>
        <strain evidence="5 6">YIM65754</strain>
    </source>
</reference>
<dbReference type="InterPro" id="IPR047183">
    <property type="entry name" value="GDO-like"/>
</dbReference>
<dbReference type="SUPFAM" id="SSF51182">
    <property type="entry name" value="RmlC-like cupins"/>
    <property type="match status" value="1"/>
</dbReference>
<feature type="domain" description="Cupin type-2" evidence="4">
    <location>
        <begin position="94"/>
        <end position="160"/>
    </location>
</feature>
<dbReference type="InterPro" id="IPR013096">
    <property type="entry name" value="Cupin_2"/>
</dbReference>
<dbReference type="EMBL" id="JAUTXY010000026">
    <property type="protein sequence ID" value="MEE2062018.1"/>
    <property type="molecule type" value="Genomic_DNA"/>
</dbReference>
<evidence type="ECO:0000256" key="3">
    <source>
        <dbReference type="SAM" id="MobiDB-lite"/>
    </source>
</evidence>
<name>A0ABU7LKF0_9NOCA</name>
<dbReference type="InterPro" id="IPR011051">
    <property type="entry name" value="RmlC_Cupin_sf"/>
</dbReference>
<dbReference type="Proteomes" id="UP001336020">
    <property type="component" value="Unassembled WGS sequence"/>
</dbReference>
<proteinExistence type="predicted"/>
<dbReference type="CDD" id="cd02216">
    <property type="entry name" value="cupin_GDO-like_N"/>
    <property type="match status" value="1"/>
</dbReference>
<feature type="compositionally biased region" description="Pro residues" evidence="3">
    <location>
        <begin position="368"/>
        <end position="381"/>
    </location>
</feature>
<sequence>MTIEPDPELAQLYADFETEHLNPLWTQLGDLMSMVPMSKAVPFVWKWSTLYPLAQRAGDLVPVGRGGERRAIALANPGLGGVPYVTPTLWAAIQYLGPKETAPEHRHAQNAFRFVVEGEGVWTVVNGDPVAMRRGDFLLTPGWNFHGHHNETDRPMAWLDGLDIPFVHYTDTGFFEFGSNGVTDESTPDISRSERLWAHPGLRPLVGLDRQTSSPIACYRWDHTDRALDEQLALEDEGHAATPEPGHAAVRYTNPTTGGDVMPTIRAEFHRLRAGAHTRARRDVGSTVFQVFEGQGRFPAPRHRTRRRQGRHDRRAVLGGVVPGHRLRGRPVRLLRCADHRAPALAPRPHPRRSLTSCDLPPCARAAAPPPSASIPTPPVPSSTATQTCPRSWQILTGRRCPRGHPVCRSTSPAPTTPRSSRARARSCASA</sequence>
<gene>
    <name evidence="5" type="ORF">Q7514_31280</name>
</gene>
<dbReference type="Gene3D" id="2.60.120.10">
    <property type="entry name" value="Jelly Rolls"/>
    <property type="match status" value="1"/>
</dbReference>
<organism evidence="5 6">
    <name type="scientific">Rhodococcus artemisiae</name>
    <dbReference type="NCBI Taxonomy" id="714159"/>
    <lineage>
        <taxon>Bacteria</taxon>
        <taxon>Bacillati</taxon>
        <taxon>Actinomycetota</taxon>
        <taxon>Actinomycetes</taxon>
        <taxon>Mycobacteriales</taxon>
        <taxon>Nocardiaceae</taxon>
        <taxon>Rhodococcus</taxon>
    </lineage>
</organism>
<keyword evidence="1" id="KW-0223">Dioxygenase</keyword>
<keyword evidence="2" id="KW-0560">Oxidoreductase</keyword>